<sequence length="318" mass="32830">MPFRSRLTRTLGIEHPVLLAPMDYVAGGRLAAAVSQAGGLGLIGGGYGDGPWLGRAFDAAGNARVGCGFITWSLAKQPALLGQALARGPAAVMLSFGDPRPFAREIHEAGATLICQVQTVAQAHEAMEAGAGVIVAQGTEAGGHGQSLPLTTLLPLVVEACPGIPVVAAGGIADGRGLAAAMMYGAEGVLMGTRFYVTEEADIDPRAKARAVAAGPGETVRSIVFDIARKNVWPAPYTGRVLRNATTERWLGHEAEMRERMEEVAADYAAARARGDFDVAGVIVGEAAALIHDIPPAAAVVERVVQEAEAAIARVARG</sequence>
<reference evidence="4" key="3">
    <citation type="journal article" date="2021" name="Syst. Appl. Microbiol.">
        <title>Roseomonas hellenica sp. nov., isolated from roots of wild-growing Alkanna tinctoria.</title>
        <authorList>
            <person name="Rat A."/>
            <person name="Naranjo H.D."/>
            <person name="Lebbe L."/>
            <person name="Cnockaert M."/>
            <person name="Krigas N."/>
            <person name="Grigoriadou K."/>
            <person name="Maloupa E."/>
            <person name="Willems A."/>
        </authorList>
    </citation>
    <scope>NUCLEOTIDE SEQUENCE</scope>
    <source>
        <strain evidence="4">LMG 31161</strain>
    </source>
</reference>
<evidence type="ECO:0000313" key="6">
    <source>
        <dbReference type="Proteomes" id="UP000746741"/>
    </source>
</evidence>
<evidence type="ECO:0000256" key="3">
    <source>
        <dbReference type="ARBA" id="ARBA00023002"/>
    </source>
</evidence>
<dbReference type="InterPro" id="IPR013785">
    <property type="entry name" value="Aldolase_TIM"/>
</dbReference>
<dbReference type="Pfam" id="PF03060">
    <property type="entry name" value="NMO"/>
    <property type="match status" value="2"/>
</dbReference>
<evidence type="ECO:0000313" key="5">
    <source>
        <dbReference type="EMBL" id="NKE18330.1"/>
    </source>
</evidence>
<evidence type="ECO:0000313" key="4">
    <source>
        <dbReference type="EMBL" id="MBR0660382.1"/>
    </source>
</evidence>
<dbReference type="PANTHER" id="PTHR32332">
    <property type="entry name" value="2-NITROPROPANE DIOXYGENASE"/>
    <property type="match status" value="1"/>
</dbReference>
<dbReference type="Gene3D" id="3.20.20.70">
    <property type="entry name" value="Aldolase class I"/>
    <property type="match status" value="1"/>
</dbReference>
<dbReference type="RefSeq" id="WP_168042235.1">
    <property type="nucleotide sequence ID" value="NZ_JAAEDK010000029.1"/>
</dbReference>
<accession>A0A9X9WJ72</accession>
<evidence type="ECO:0000256" key="1">
    <source>
        <dbReference type="ARBA" id="ARBA00022630"/>
    </source>
</evidence>
<keyword evidence="2" id="KW-0288">FMN</keyword>
<proteinExistence type="predicted"/>
<dbReference type="EMBL" id="JAAVUP010000004">
    <property type="protein sequence ID" value="NKE18330.1"/>
    <property type="molecule type" value="Genomic_DNA"/>
</dbReference>
<reference evidence="4" key="1">
    <citation type="submission" date="2020-01" db="EMBL/GenBank/DDBJ databases">
        <authorList>
            <person name="Rat A."/>
        </authorList>
    </citation>
    <scope>NUCLEOTIDE SEQUENCE</scope>
    <source>
        <strain evidence="4">LMG 31161</strain>
    </source>
</reference>
<protein>
    <submittedName>
        <fullName evidence="4">Nitronate monooxygenase</fullName>
    </submittedName>
</protein>
<dbReference type="Proteomes" id="UP001138708">
    <property type="component" value="Unassembled WGS sequence"/>
</dbReference>
<dbReference type="CDD" id="cd04730">
    <property type="entry name" value="NPD_like"/>
    <property type="match status" value="1"/>
</dbReference>
<dbReference type="GO" id="GO:0018580">
    <property type="term" value="F:nitronate monooxygenase activity"/>
    <property type="evidence" value="ECO:0007669"/>
    <property type="project" value="InterPro"/>
</dbReference>
<dbReference type="EMBL" id="JAAEDK010000029">
    <property type="protein sequence ID" value="MBR0660382.1"/>
    <property type="molecule type" value="Genomic_DNA"/>
</dbReference>
<evidence type="ECO:0000313" key="7">
    <source>
        <dbReference type="Proteomes" id="UP001138708"/>
    </source>
</evidence>
<reference evidence="5 6" key="2">
    <citation type="submission" date="2020-02" db="EMBL/GenBank/DDBJ databases">
        <authorList>
            <person name="Sun Q."/>
            <person name="Inoue M."/>
        </authorList>
    </citation>
    <scope>NUCLEOTIDE SEQUENCE [LARGE SCALE GENOMIC DNA]</scope>
    <source>
        <strain evidence="5 6">KCTC 22478</strain>
    </source>
</reference>
<dbReference type="PANTHER" id="PTHR32332:SF31">
    <property type="entry name" value="2-NITROPROPANE DIOXYGENASE FAMILY, PUTATIVE (AFU_ORTHOLOGUE AFUA_2G09850)-RELATED"/>
    <property type="match status" value="1"/>
</dbReference>
<keyword evidence="1" id="KW-0285">Flavoprotein</keyword>
<gene>
    <name evidence="5" type="ORF">GWK15_15360</name>
    <name evidence="4" type="ORF">GXW75_14065</name>
</gene>
<dbReference type="SUPFAM" id="SSF51412">
    <property type="entry name" value="Inosine monophosphate dehydrogenase (IMPDH)"/>
    <property type="match status" value="1"/>
</dbReference>
<dbReference type="AlphaFoldDB" id="A0A9X9WJ72"/>
<dbReference type="InterPro" id="IPR004136">
    <property type="entry name" value="NMO"/>
</dbReference>
<evidence type="ECO:0000256" key="2">
    <source>
        <dbReference type="ARBA" id="ARBA00022643"/>
    </source>
</evidence>
<name>A0A9X9WJ72_9PROT</name>
<organism evidence="4 7">
    <name type="scientific">Neoroseomonas oryzicola</name>
    <dbReference type="NCBI Taxonomy" id="535904"/>
    <lineage>
        <taxon>Bacteria</taxon>
        <taxon>Pseudomonadati</taxon>
        <taxon>Pseudomonadota</taxon>
        <taxon>Alphaproteobacteria</taxon>
        <taxon>Acetobacterales</taxon>
        <taxon>Acetobacteraceae</taxon>
        <taxon>Neoroseomonas</taxon>
    </lineage>
</organism>
<keyword evidence="6" id="KW-1185">Reference proteome</keyword>
<keyword evidence="4" id="KW-0503">Monooxygenase</keyword>
<keyword evidence="3" id="KW-0560">Oxidoreductase</keyword>
<dbReference type="Proteomes" id="UP000746741">
    <property type="component" value="Unassembled WGS sequence"/>
</dbReference>
<comment type="caution">
    <text evidence="4">The sequence shown here is derived from an EMBL/GenBank/DDBJ whole genome shotgun (WGS) entry which is preliminary data.</text>
</comment>